<evidence type="ECO:0000256" key="2">
    <source>
        <dbReference type="ARBA" id="ARBA00022676"/>
    </source>
</evidence>
<evidence type="ECO:0000256" key="3">
    <source>
        <dbReference type="ARBA" id="ARBA00022679"/>
    </source>
</evidence>
<feature type="domain" description="Quinolinate phosphoribosyl transferase C-terminal" evidence="5">
    <location>
        <begin position="126"/>
        <end position="289"/>
    </location>
</feature>
<dbReference type="PANTHER" id="PTHR32179">
    <property type="entry name" value="NICOTINATE-NUCLEOTIDE PYROPHOSPHORYLASE [CARBOXYLATING]"/>
    <property type="match status" value="1"/>
</dbReference>
<evidence type="ECO:0000259" key="5">
    <source>
        <dbReference type="Pfam" id="PF01729"/>
    </source>
</evidence>
<evidence type="ECO:0000256" key="1">
    <source>
        <dbReference type="ARBA" id="ARBA00009400"/>
    </source>
</evidence>
<protein>
    <submittedName>
        <fullName evidence="7">Uncharacterized protein</fullName>
    </submittedName>
</protein>
<dbReference type="Pfam" id="PF02749">
    <property type="entry name" value="QRPTase_N"/>
    <property type="match status" value="1"/>
</dbReference>
<feature type="domain" description="Quinolinate phosphoribosyl transferase N-terminal" evidence="6">
    <location>
        <begin position="48"/>
        <end position="124"/>
    </location>
</feature>
<dbReference type="SUPFAM" id="SSF54675">
    <property type="entry name" value="Nicotinate/Quinolinate PRTase N-terminal domain-like"/>
    <property type="match status" value="1"/>
</dbReference>
<dbReference type="InterPro" id="IPR002638">
    <property type="entry name" value="Quinolinate_PRibosylTrfase_C"/>
</dbReference>
<reference evidence="7" key="1">
    <citation type="submission" date="2023-05" db="EMBL/GenBank/DDBJ databases">
        <title>Whole genome sequence of Commensalibacter sp.</title>
        <authorList>
            <person name="Charoenyingcharoen P."/>
            <person name="Yukphan P."/>
        </authorList>
    </citation>
    <scope>NUCLEOTIDE SEQUENCE</scope>
    <source>
        <strain evidence="7">TBRC 16381</strain>
    </source>
</reference>
<dbReference type="Pfam" id="PF01729">
    <property type="entry name" value="QRPTase_C"/>
    <property type="match status" value="1"/>
</dbReference>
<dbReference type="InterPro" id="IPR022412">
    <property type="entry name" value="Quinolinate_PRibosylTrfase_N"/>
</dbReference>
<dbReference type="InterPro" id="IPR013785">
    <property type="entry name" value="Aldolase_TIM"/>
</dbReference>
<keyword evidence="3 4" id="KW-0808">Transferase</keyword>
<dbReference type="InterPro" id="IPR036068">
    <property type="entry name" value="Nicotinate_pribotase-like_C"/>
</dbReference>
<comment type="caution">
    <text evidence="7">The sequence shown here is derived from an EMBL/GenBank/DDBJ whole genome shotgun (WGS) entry which is preliminary data.</text>
</comment>
<keyword evidence="2 4" id="KW-0328">Glycosyltransferase</keyword>
<dbReference type="SUPFAM" id="SSF51690">
    <property type="entry name" value="Nicotinate/Quinolinate PRTase C-terminal domain-like"/>
    <property type="match status" value="1"/>
</dbReference>
<evidence type="ECO:0000313" key="8">
    <source>
        <dbReference type="Proteomes" id="UP001431634"/>
    </source>
</evidence>
<dbReference type="PIRSF" id="PIRSF006250">
    <property type="entry name" value="NadC_ModD"/>
    <property type="match status" value="1"/>
</dbReference>
<gene>
    <name evidence="7" type="ORF">QJV27_00800</name>
</gene>
<dbReference type="RefSeq" id="WP_281447090.1">
    <property type="nucleotide sequence ID" value="NZ_JASBAO010000001.1"/>
</dbReference>
<comment type="similarity">
    <text evidence="1 4">Belongs to the NadC/ModD family.</text>
</comment>
<sequence length="293" mass="32417">MFFAIKSDLVNPFQPLDSELKKALERSVIQALSEKVEGNPVHQIFMNMDQYVEVQIIVDEDCILCGAPWVDSAMAKVSQDGFIQWHVVEGASVLAGDRICTLKGKLSDILRLKQVILNFLQFLSAIATHTQHYVRLVSDWGARIYHGISAIPGLEKAQQYAVRVGGGEEYLPAFYKGVYIQKHYVDAMGGVASALKLAFGMYPQDFVQIEVENLQQLQIALQCGAKKVSLFQFLLDDIEKAIALSNNQAVLEVYGGVHLKNVQTIAKMGIGHIVVETLTNDVKAISFSLSCIL</sequence>
<proteinExistence type="inferred from homology"/>
<dbReference type="Proteomes" id="UP001431634">
    <property type="component" value="Unassembled WGS sequence"/>
</dbReference>
<accession>A0ABT6PYI5</accession>
<name>A0ABT6PYI5_9PROT</name>
<evidence type="ECO:0000313" key="7">
    <source>
        <dbReference type="EMBL" id="MDI2089926.1"/>
    </source>
</evidence>
<dbReference type="InterPro" id="IPR037128">
    <property type="entry name" value="Quinolinate_PRibosylTase_N_sf"/>
</dbReference>
<keyword evidence="8" id="KW-1185">Reference proteome</keyword>
<evidence type="ECO:0000259" key="6">
    <source>
        <dbReference type="Pfam" id="PF02749"/>
    </source>
</evidence>
<dbReference type="EMBL" id="JASBAO010000001">
    <property type="protein sequence ID" value="MDI2089926.1"/>
    <property type="molecule type" value="Genomic_DNA"/>
</dbReference>
<dbReference type="Gene3D" id="3.20.20.70">
    <property type="entry name" value="Aldolase class I"/>
    <property type="match status" value="1"/>
</dbReference>
<dbReference type="Gene3D" id="3.90.1170.20">
    <property type="entry name" value="Quinolinate phosphoribosyl transferase, N-terminal domain"/>
    <property type="match status" value="1"/>
</dbReference>
<evidence type="ECO:0000256" key="4">
    <source>
        <dbReference type="PIRNR" id="PIRNR006250"/>
    </source>
</evidence>
<dbReference type="InterPro" id="IPR027277">
    <property type="entry name" value="NadC/ModD"/>
</dbReference>
<organism evidence="7 8">
    <name type="scientific">Commensalibacter oyaizuii</name>
    <dbReference type="NCBI Taxonomy" id="3043873"/>
    <lineage>
        <taxon>Bacteria</taxon>
        <taxon>Pseudomonadati</taxon>
        <taxon>Pseudomonadota</taxon>
        <taxon>Alphaproteobacteria</taxon>
        <taxon>Acetobacterales</taxon>
        <taxon>Acetobacteraceae</taxon>
    </lineage>
</organism>
<dbReference type="PANTHER" id="PTHR32179:SF3">
    <property type="entry name" value="NICOTINATE-NUCLEOTIDE PYROPHOSPHORYLASE [CARBOXYLATING]"/>
    <property type="match status" value="1"/>
</dbReference>